<accession>A0A1G6GUF3</accession>
<dbReference type="AlphaFoldDB" id="A0A1G6GUF3"/>
<feature type="region of interest" description="Disordered" evidence="1">
    <location>
        <begin position="1"/>
        <end position="20"/>
    </location>
</feature>
<protein>
    <submittedName>
        <fullName evidence="2">Uncharacterized protein</fullName>
    </submittedName>
</protein>
<sequence>MHEWCVTEHGSTVHPDDEDHRSAGIALTVRARPGDARGVGEVTTLEIGALRRADDSDTWIVIETGIGVSLALTREGARALQRRLGEEIGPDGPLARDGVDG</sequence>
<gene>
    <name evidence="2" type="ORF">SAMN05216418_0674</name>
</gene>
<dbReference type="InterPro" id="IPR054202">
    <property type="entry name" value="DUF6907"/>
</dbReference>
<proteinExistence type="predicted"/>
<reference evidence="2 3" key="1">
    <citation type="submission" date="2016-09" db="EMBL/GenBank/DDBJ databases">
        <authorList>
            <person name="Capua I."/>
            <person name="De Benedictis P."/>
            <person name="Joannis T."/>
            <person name="Lombin L.H."/>
            <person name="Cattoli G."/>
        </authorList>
    </citation>
    <scope>NUCLEOTIDE SEQUENCE [LARGE SCALE GENOMIC DNA]</scope>
    <source>
        <strain evidence="2 3">NIO-1002</strain>
    </source>
</reference>
<dbReference type="Proteomes" id="UP000183203">
    <property type="component" value="Unassembled WGS sequence"/>
</dbReference>
<dbReference type="Pfam" id="PF21848">
    <property type="entry name" value="DUF6907"/>
    <property type="match status" value="1"/>
</dbReference>
<dbReference type="EMBL" id="FMYG01000001">
    <property type="protein sequence ID" value="SDB85315.1"/>
    <property type="molecule type" value="Genomic_DNA"/>
</dbReference>
<evidence type="ECO:0000313" key="2">
    <source>
        <dbReference type="EMBL" id="SDB85315.1"/>
    </source>
</evidence>
<evidence type="ECO:0000256" key="1">
    <source>
        <dbReference type="SAM" id="MobiDB-lite"/>
    </source>
</evidence>
<organism evidence="2 3">
    <name type="scientific">Microbacterium enclense</name>
    <dbReference type="NCBI Taxonomy" id="993073"/>
    <lineage>
        <taxon>Bacteria</taxon>
        <taxon>Bacillati</taxon>
        <taxon>Actinomycetota</taxon>
        <taxon>Actinomycetes</taxon>
        <taxon>Micrococcales</taxon>
        <taxon>Microbacteriaceae</taxon>
        <taxon>Microbacterium</taxon>
    </lineage>
</organism>
<name>A0A1G6GUF3_9MICO</name>
<dbReference type="STRING" id="993073.AS029_02160"/>
<evidence type="ECO:0000313" key="3">
    <source>
        <dbReference type="Proteomes" id="UP000183203"/>
    </source>
</evidence>